<dbReference type="AlphaFoldDB" id="A0A9J6AQQ6"/>
<feature type="compositionally biased region" description="Basic and acidic residues" evidence="3">
    <location>
        <begin position="694"/>
        <end position="725"/>
    </location>
</feature>
<feature type="region of interest" description="Disordered" evidence="3">
    <location>
        <begin position="579"/>
        <end position="736"/>
    </location>
</feature>
<feature type="compositionally biased region" description="Polar residues" evidence="3">
    <location>
        <begin position="192"/>
        <end position="204"/>
    </location>
</feature>
<dbReference type="PROSITE" id="PS51035">
    <property type="entry name" value="BAG"/>
    <property type="match status" value="1"/>
</dbReference>
<dbReference type="OrthoDB" id="787121at2759"/>
<dbReference type="InterPro" id="IPR036533">
    <property type="entry name" value="BAG_dom_sf"/>
</dbReference>
<evidence type="ECO:0000313" key="5">
    <source>
        <dbReference type="EMBL" id="KAG5626641.1"/>
    </source>
</evidence>
<dbReference type="EMBL" id="JACXVP010000002">
    <property type="protein sequence ID" value="KAG5626641.1"/>
    <property type="molecule type" value="Genomic_DNA"/>
</dbReference>
<feature type="compositionally biased region" description="Basic and acidic residues" evidence="3">
    <location>
        <begin position="579"/>
        <end position="599"/>
    </location>
</feature>
<dbReference type="PANTHER" id="PTHR33322:SF16">
    <property type="entry name" value="BAG FAMILY MOLECULAR CHAPERONE REGULATOR 6"/>
    <property type="match status" value="1"/>
</dbReference>
<feature type="compositionally biased region" description="Basic and acidic residues" evidence="3">
    <location>
        <begin position="607"/>
        <end position="621"/>
    </location>
</feature>
<dbReference type="GO" id="GO:0009506">
    <property type="term" value="C:plasmodesma"/>
    <property type="evidence" value="ECO:0007669"/>
    <property type="project" value="TreeGrafter"/>
</dbReference>
<dbReference type="PANTHER" id="PTHR33322">
    <property type="entry name" value="BAG DOMAIN CONTAINING PROTEIN, EXPRESSED"/>
    <property type="match status" value="1"/>
</dbReference>
<feature type="region of interest" description="Disordered" evidence="3">
    <location>
        <begin position="1"/>
        <end position="253"/>
    </location>
</feature>
<feature type="region of interest" description="Disordered" evidence="3">
    <location>
        <begin position="454"/>
        <end position="476"/>
    </location>
</feature>
<evidence type="ECO:0000313" key="6">
    <source>
        <dbReference type="Proteomes" id="UP000824120"/>
    </source>
</evidence>
<accession>A0A9J6AQQ6</accession>
<evidence type="ECO:0000256" key="1">
    <source>
        <dbReference type="ARBA" id="ARBA00023186"/>
    </source>
</evidence>
<reference evidence="5 6" key="1">
    <citation type="submission" date="2020-09" db="EMBL/GenBank/DDBJ databases">
        <title>De no assembly of potato wild relative species, Solanum commersonii.</title>
        <authorList>
            <person name="Cho K."/>
        </authorList>
    </citation>
    <scope>NUCLEOTIDE SEQUENCE [LARGE SCALE GENOMIC DNA]</scope>
    <source>
        <strain evidence="5">LZ3.2</strain>
        <tissue evidence="5">Leaf</tissue>
    </source>
</reference>
<gene>
    <name evidence="5" type="ORF">H5410_011859</name>
</gene>
<protein>
    <recommendedName>
        <fullName evidence="4">BAG domain-containing protein</fullName>
    </recommendedName>
</protein>
<dbReference type="Proteomes" id="UP000824120">
    <property type="component" value="Chromosome 2"/>
</dbReference>
<sequence>MLHDSEDKRSSSKENEVISGSEIRGKGLNKGSVVKTIPVKQVEQNEIFDGKKEAASQRHESDAKQKKIAQEGGKKQSPSPTKSSKLPPVCLRVDPLPRKKSSNGNSRSPSPPCGKGKLVESRSESSKPPIQSNEKENVQLDKSSTTSMPKKSTEVEPSKGKTKVVEVAHGTSKEDKLQDQCTVFSDLKRQARSQTGEGDTSKAANTPKDEPDAVAAKAQSSNEGHHRGEAREAANVDVGAGNKMKRVKRSQLSDDKAATMIQSVYRGFNVRRWEPLKKLKQIAKIEEQMAEIKKRIQDLESSADNGVDNKQRTIITEIIMSLLLKLDAIQGLHPAVREYRKSVAKELVSLQVKLDLLNCKKQPAESEETFTAKSSEDTCTAVEDNPSLHGQEVQKLERDDDFTKWDEGIKFDAEGLCEEQPLCATEMLPDSHDVGNAVLEGKEENKDVEEVMEGVSGGSAVKTGDGASVKPFESEEKTHKLLDENTAVVEKLEERGDGVDELEELPRGVLDEETSIKGSAEIRKDTVDLTALTLEEKVSDTASLEHHHLEALGETPVILGTENMQSSNGVEENAEILERDAAVPIDVPKRKKEDAKPFSEDANISDVDDKVGMEKNEKELDQGGSASDGFSIPSQEDAITTEQPTDTTNAEESETVEVLQEKMQNAVDRDIEILDSGKPIEKSAEPQLSTGTNDEAREYHIQDEQKIGEENKEVQGEELPVRDDAVVSEPNNEGKEHNVVVEQRLVEENFEMQGNEPVVAEPVTANNAAHVIEEPVDGSKAMAAPTSEAVTTETDLSREKELGVADDHNTHPSCDAVEGNSVDASHSFGSSTPIEVQVMDAYKLKEWMKVDMSPSSPTASQVSCDSDALSESDKKLIEENEKLREMMEKLIKSGNEQLNAISSLSGRVKDLEKRLSKKKKLKLKRNRVPATGSACVKPLNDSLRNRSVGLGM</sequence>
<dbReference type="PROSITE" id="PS50096">
    <property type="entry name" value="IQ"/>
    <property type="match status" value="1"/>
</dbReference>
<keyword evidence="6" id="KW-1185">Reference proteome</keyword>
<dbReference type="Pfam" id="PF02179">
    <property type="entry name" value="BAG"/>
    <property type="match status" value="1"/>
</dbReference>
<dbReference type="GO" id="GO:0006457">
    <property type="term" value="P:protein folding"/>
    <property type="evidence" value="ECO:0007669"/>
    <property type="project" value="TreeGrafter"/>
</dbReference>
<feature type="region of interest" description="Disordered" evidence="3">
    <location>
        <begin position="778"/>
        <end position="798"/>
    </location>
</feature>
<evidence type="ECO:0000256" key="3">
    <source>
        <dbReference type="SAM" id="MobiDB-lite"/>
    </source>
</evidence>
<dbReference type="FunFam" id="1.20.58.120:FF:000010">
    <property type="entry name" value="BAG family molecular chaperone regulator 6"/>
    <property type="match status" value="1"/>
</dbReference>
<evidence type="ECO:0000256" key="2">
    <source>
        <dbReference type="SAM" id="Coils"/>
    </source>
</evidence>
<comment type="caution">
    <text evidence="5">The sequence shown here is derived from an EMBL/GenBank/DDBJ whole genome shotgun (WGS) entry which is preliminary data.</text>
</comment>
<feature type="compositionally biased region" description="Basic and acidic residues" evidence="3">
    <location>
        <begin position="1"/>
        <end position="16"/>
    </location>
</feature>
<feature type="compositionally biased region" description="Basic and acidic residues" evidence="3">
    <location>
        <begin position="151"/>
        <end position="178"/>
    </location>
</feature>
<dbReference type="InterPro" id="IPR040400">
    <property type="entry name" value="BAG5/6/7/8"/>
</dbReference>
<name>A0A9J6AQQ6_SOLCO</name>
<dbReference type="InterPro" id="IPR003103">
    <property type="entry name" value="BAG_domain"/>
</dbReference>
<feature type="compositionally biased region" description="Basic and acidic residues" evidence="3">
    <location>
        <begin position="223"/>
        <end position="234"/>
    </location>
</feature>
<dbReference type="Gene3D" id="1.20.58.120">
    <property type="entry name" value="BAG domain"/>
    <property type="match status" value="1"/>
</dbReference>
<keyword evidence="2" id="KW-0175">Coiled coil</keyword>
<dbReference type="SMART" id="SM00264">
    <property type="entry name" value="BAG"/>
    <property type="match status" value="1"/>
</dbReference>
<feature type="domain" description="BAG" evidence="4">
    <location>
        <begin position="281"/>
        <end position="358"/>
    </location>
</feature>
<dbReference type="SUPFAM" id="SSF63491">
    <property type="entry name" value="BAG domain"/>
    <property type="match status" value="1"/>
</dbReference>
<feature type="coiled-coil region" evidence="2">
    <location>
        <begin position="869"/>
        <end position="921"/>
    </location>
</feature>
<proteinExistence type="predicted"/>
<dbReference type="GO" id="GO:0051087">
    <property type="term" value="F:protein-folding chaperone binding"/>
    <property type="evidence" value="ECO:0007669"/>
    <property type="project" value="InterPro"/>
</dbReference>
<feature type="compositionally biased region" description="Polar residues" evidence="3">
    <location>
        <begin position="632"/>
        <end position="648"/>
    </location>
</feature>
<feature type="compositionally biased region" description="Low complexity" evidence="3">
    <location>
        <begin position="75"/>
        <end position="88"/>
    </location>
</feature>
<keyword evidence="1" id="KW-0143">Chaperone</keyword>
<evidence type="ECO:0000259" key="4">
    <source>
        <dbReference type="PROSITE" id="PS51035"/>
    </source>
</evidence>
<feature type="compositionally biased region" description="Basic and acidic residues" evidence="3">
    <location>
        <begin position="48"/>
        <end position="74"/>
    </location>
</feature>
<organism evidence="5 6">
    <name type="scientific">Solanum commersonii</name>
    <name type="common">Commerson's wild potato</name>
    <name type="synonym">Commerson's nightshade</name>
    <dbReference type="NCBI Taxonomy" id="4109"/>
    <lineage>
        <taxon>Eukaryota</taxon>
        <taxon>Viridiplantae</taxon>
        <taxon>Streptophyta</taxon>
        <taxon>Embryophyta</taxon>
        <taxon>Tracheophyta</taxon>
        <taxon>Spermatophyta</taxon>
        <taxon>Magnoliopsida</taxon>
        <taxon>eudicotyledons</taxon>
        <taxon>Gunneridae</taxon>
        <taxon>Pentapetalae</taxon>
        <taxon>asterids</taxon>
        <taxon>lamiids</taxon>
        <taxon>Solanales</taxon>
        <taxon>Solanaceae</taxon>
        <taxon>Solanoideae</taxon>
        <taxon>Solaneae</taxon>
        <taxon>Solanum</taxon>
    </lineage>
</organism>